<reference evidence="1 2" key="1">
    <citation type="submission" date="2019-03" db="EMBL/GenBank/DDBJ databases">
        <title>First draft genome of Liparis tanakae, snailfish: a comprehensive survey of snailfish specific genes.</title>
        <authorList>
            <person name="Kim W."/>
            <person name="Song I."/>
            <person name="Jeong J.-H."/>
            <person name="Kim D."/>
            <person name="Kim S."/>
            <person name="Ryu S."/>
            <person name="Song J.Y."/>
            <person name="Lee S.K."/>
        </authorList>
    </citation>
    <scope>NUCLEOTIDE SEQUENCE [LARGE SCALE GENOMIC DNA]</scope>
    <source>
        <tissue evidence="1">Muscle</tissue>
    </source>
</reference>
<dbReference type="Proteomes" id="UP000314294">
    <property type="component" value="Unassembled WGS sequence"/>
</dbReference>
<dbReference type="EMBL" id="SRLO01000308">
    <property type="protein sequence ID" value="TNN61786.1"/>
    <property type="molecule type" value="Genomic_DNA"/>
</dbReference>
<comment type="caution">
    <text evidence="1">The sequence shown here is derived from an EMBL/GenBank/DDBJ whole genome shotgun (WGS) entry which is preliminary data.</text>
</comment>
<sequence>MIHSKRFFVFLRRDTDLLVLCELFYTNKYSYCFKNARFIQDEPSHSLRMLLAKPRLNFFNALPPESPAINPYDLIQNSIMKFYSVEMSWTPGLTHRVLE</sequence>
<evidence type="ECO:0000313" key="1">
    <source>
        <dbReference type="EMBL" id="TNN61786.1"/>
    </source>
</evidence>
<gene>
    <name evidence="1" type="ORF">EYF80_028008</name>
</gene>
<evidence type="ECO:0000313" key="2">
    <source>
        <dbReference type="Proteomes" id="UP000314294"/>
    </source>
</evidence>
<protein>
    <submittedName>
        <fullName evidence="1">Uncharacterized protein</fullName>
    </submittedName>
</protein>
<name>A0A4Z2H7N7_9TELE</name>
<organism evidence="1 2">
    <name type="scientific">Liparis tanakae</name>
    <name type="common">Tanaka's snailfish</name>
    <dbReference type="NCBI Taxonomy" id="230148"/>
    <lineage>
        <taxon>Eukaryota</taxon>
        <taxon>Metazoa</taxon>
        <taxon>Chordata</taxon>
        <taxon>Craniata</taxon>
        <taxon>Vertebrata</taxon>
        <taxon>Euteleostomi</taxon>
        <taxon>Actinopterygii</taxon>
        <taxon>Neopterygii</taxon>
        <taxon>Teleostei</taxon>
        <taxon>Neoteleostei</taxon>
        <taxon>Acanthomorphata</taxon>
        <taxon>Eupercaria</taxon>
        <taxon>Perciformes</taxon>
        <taxon>Cottioidei</taxon>
        <taxon>Cottales</taxon>
        <taxon>Liparidae</taxon>
        <taxon>Liparis</taxon>
    </lineage>
</organism>
<accession>A0A4Z2H7N7</accession>
<keyword evidence="2" id="KW-1185">Reference proteome</keyword>
<dbReference type="AlphaFoldDB" id="A0A4Z2H7N7"/>
<proteinExistence type="predicted"/>